<gene>
    <name evidence="2" type="ORF">ILUMI_13646</name>
</gene>
<keyword evidence="3" id="KW-1185">Reference proteome</keyword>
<name>A0A8K0GB88_IGNLU</name>
<dbReference type="Proteomes" id="UP000801492">
    <property type="component" value="Unassembled WGS sequence"/>
</dbReference>
<dbReference type="AlphaFoldDB" id="A0A8K0GB88"/>
<evidence type="ECO:0000313" key="3">
    <source>
        <dbReference type="Proteomes" id="UP000801492"/>
    </source>
</evidence>
<evidence type="ECO:0000313" key="2">
    <source>
        <dbReference type="EMBL" id="KAF2892531.1"/>
    </source>
</evidence>
<reference evidence="2" key="1">
    <citation type="submission" date="2019-08" db="EMBL/GenBank/DDBJ databases">
        <title>The genome of the North American firefly Photinus pyralis.</title>
        <authorList>
            <consortium name="Photinus pyralis genome working group"/>
            <person name="Fallon T.R."/>
            <person name="Sander Lower S.E."/>
            <person name="Weng J.-K."/>
        </authorList>
    </citation>
    <scope>NUCLEOTIDE SEQUENCE</scope>
    <source>
        <strain evidence="2">TRF0915ILg1</strain>
        <tissue evidence="2">Whole body</tissue>
    </source>
</reference>
<sequence length="105" mass="11953">GNASVKILAGNNYVYLFNIRENKACDAFHNYLGEFVYAIERAMGLIPRACPIPKNKYHFYNLPIDANKITTAINFPFGNLRITIDILDRKDGFIDCVIMEVVHTI</sequence>
<protein>
    <submittedName>
        <fullName evidence="2">Uncharacterized protein</fullName>
    </submittedName>
</protein>
<dbReference type="InterPro" id="IPR010512">
    <property type="entry name" value="DUF1091"/>
</dbReference>
<dbReference type="OrthoDB" id="6814999at2759"/>
<keyword evidence="1" id="KW-0732">Signal</keyword>
<dbReference type="Pfam" id="PF06477">
    <property type="entry name" value="DUF1091"/>
    <property type="match status" value="1"/>
</dbReference>
<organism evidence="2 3">
    <name type="scientific">Ignelater luminosus</name>
    <name type="common">Cucubano</name>
    <name type="synonym">Pyrophorus luminosus</name>
    <dbReference type="NCBI Taxonomy" id="2038154"/>
    <lineage>
        <taxon>Eukaryota</taxon>
        <taxon>Metazoa</taxon>
        <taxon>Ecdysozoa</taxon>
        <taxon>Arthropoda</taxon>
        <taxon>Hexapoda</taxon>
        <taxon>Insecta</taxon>
        <taxon>Pterygota</taxon>
        <taxon>Neoptera</taxon>
        <taxon>Endopterygota</taxon>
        <taxon>Coleoptera</taxon>
        <taxon>Polyphaga</taxon>
        <taxon>Elateriformia</taxon>
        <taxon>Elateroidea</taxon>
        <taxon>Elateridae</taxon>
        <taxon>Agrypninae</taxon>
        <taxon>Pyrophorini</taxon>
        <taxon>Ignelater</taxon>
    </lineage>
</organism>
<dbReference type="EMBL" id="VTPC01008692">
    <property type="protein sequence ID" value="KAF2892531.1"/>
    <property type="molecule type" value="Genomic_DNA"/>
</dbReference>
<accession>A0A8K0GB88</accession>
<proteinExistence type="predicted"/>
<dbReference type="Gene3D" id="2.70.220.10">
    <property type="entry name" value="Ganglioside GM2 activator"/>
    <property type="match status" value="1"/>
</dbReference>
<comment type="caution">
    <text evidence="2">The sequence shown here is derived from an EMBL/GenBank/DDBJ whole genome shotgun (WGS) entry which is preliminary data.</text>
</comment>
<dbReference type="InterPro" id="IPR036846">
    <property type="entry name" value="GM2-AP_sf"/>
</dbReference>
<evidence type="ECO:0000256" key="1">
    <source>
        <dbReference type="ARBA" id="ARBA00022729"/>
    </source>
</evidence>
<feature type="non-terminal residue" evidence="2">
    <location>
        <position position="105"/>
    </location>
</feature>